<organism evidence="1 2">
    <name type="scientific">Pendulispora albinea</name>
    <dbReference type="NCBI Taxonomy" id="2741071"/>
    <lineage>
        <taxon>Bacteria</taxon>
        <taxon>Pseudomonadati</taxon>
        <taxon>Myxococcota</taxon>
        <taxon>Myxococcia</taxon>
        <taxon>Myxococcales</taxon>
        <taxon>Sorangiineae</taxon>
        <taxon>Pendulisporaceae</taxon>
        <taxon>Pendulispora</taxon>
    </lineage>
</organism>
<dbReference type="RefSeq" id="WP_394827073.1">
    <property type="nucleotide sequence ID" value="NZ_CP089984.1"/>
</dbReference>
<reference evidence="1 2" key="1">
    <citation type="submission" date="2021-12" db="EMBL/GenBank/DDBJ databases">
        <title>Discovery of the Pendulisporaceae a myxobacterial family with distinct sporulation behavior and unique specialized metabolism.</title>
        <authorList>
            <person name="Garcia R."/>
            <person name="Popoff A."/>
            <person name="Bader C.D."/>
            <person name="Loehr J."/>
            <person name="Walesch S."/>
            <person name="Walt C."/>
            <person name="Boldt J."/>
            <person name="Bunk B."/>
            <person name="Haeckl F.J.F.P.J."/>
            <person name="Gunesch A.P."/>
            <person name="Birkelbach J."/>
            <person name="Nuebel U."/>
            <person name="Pietschmann T."/>
            <person name="Bach T."/>
            <person name="Mueller R."/>
        </authorList>
    </citation>
    <scope>NUCLEOTIDE SEQUENCE [LARGE SCALE GENOMIC DNA]</scope>
    <source>
        <strain evidence="1 2">MSr11954</strain>
    </source>
</reference>
<dbReference type="EMBL" id="CP089984">
    <property type="protein sequence ID" value="WXB17439.1"/>
    <property type="molecule type" value="Genomic_DNA"/>
</dbReference>
<evidence type="ECO:0000313" key="1">
    <source>
        <dbReference type="EMBL" id="WXB17439.1"/>
    </source>
</evidence>
<proteinExistence type="predicted"/>
<sequence>MGSSSFSSFIHVEVEEHDALPNGCSMRFHATGEPVAVHRVRYEAEDGRDGMWRVHAQGADGSATRAMAVSVDDSGAGSCTLIYAGERGEHGLRLTPEDGGEPIAEPYLLVSPDAVIA</sequence>
<accession>A0ABZ2M2L3</accession>
<protein>
    <submittedName>
        <fullName evidence="1">Uncharacterized protein</fullName>
    </submittedName>
</protein>
<gene>
    <name evidence="1" type="ORF">LZC94_09175</name>
</gene>
<evidence type="ECO:0000313" key="2">
    <source>
        <dbReference type="Proteomes" id="UP001370348"/>
    </source>
</evidence>
<keyword evidence="2" id="KW-1185">Reference proteome</keyword>
<dbReference type="Proteomes" id="UP001370348">
    <property type="component" value="Chromosome"/>
</dbReference>
<name>A0ABZ2M2L3_9BACT</name>